<keyword evidence="1 4" id="KW-0808">Transferase</keyword>
<dbReference type="PROSITE" id="PS51186">
    <property type="entry name" value="GNAT"/>
    <property type="match status" value="1"/>
</dbReference>
<dbReference type="GO" id="GO:0016747">
    <property type="term" value="F:acyltransferase activity, transferring groups other than amino-acyl groups"/>
    <property type="evidence" value="ECO:0007669"/>
    <property type="project" value="InterPro"/>
</dbReference>
<reference evidence="4 5" key="1">
    <citation type="journal article" date="2015" name="Genome Announc.">
        <title>Expanding the biotechnology potential of lactobacilli through comparative genomics of 213 strains and associated genera.</title>
        <authorList>
            <person name="Sun Z."/>
            <person name="Harris H.M."/>
            <person name="McCann A."/>
            <person name="Guo C."/>
            <person name="Argimon S."/>
            <person name="Zhang W."/>
            <person name="Yang X."/>
            <person name="Jeffery I.B."/>
            <person name="Cooney J.C."/>
            <person name="Kagawa T.F."/>
            <person name="Liu W."/>
            <person name="Song Y."/>
            <person name="Salvetti E."/>
            <person name="Wrobel A."/>
            <person name="Rasinkangas P."/>
            <person name="Parkhill J."/>
            <person name="Rea M.C."/>
            <person name="O'Sullivan O."/>
            <person name="Ritari J."/>
            <person name="Douillard F.P."/>
            <person name="Paul Ross R."/>
            <person name="Yang R."/>
            <person name="Briner A.E."/>
            <person name="Felis G.E."/>
            <person name="de Vos W.M."/>
            <person name="Barrangou R."/>
            <person name="Klaenhammer T.R."/>
            <person name="Caufield P.W."/>
            <person name="Cui Y."/>
            <person name="Zhang H."/>
            <person name="O'Toole P.W."/>
        </authorList>
    </citation>
    <scope>NUCLEOTIDE SEQUENCE [LARGE SCALE GENOMIC DNA]</scope>
    <source>
        <strain evidence="4 5">DSM 15638</strain>
    </source>
</reference>
<evidence type="ECO:0000256" key="1">
    <source>
        <dbReference type="ARBA" id="ARBA00022679"/>
    </source>
</evidence>
<protein>
    <submittedName>
        <fullName evidence="4">N-acetyltransferase GCN5</fullName>
    </submittedName>
</protein>
<organism evidence="4 5">
    <name type="scientific">Dellaglioa algida DSM 15638</name>
    <dbReference type="NCBI Taxonomy" id="1423719"/>
    <lineage>
        <taxon>Bacteria</taxon>
        <taxon>Bacillati</taxon>
        <taxon>Bacillota</taxon>
        <taxon>Bacilli</taxon>
        <taxon>Lactobacillales</taxon>
        <taxon>Lactobacillaceae</taxon>
        <taxon>Dellaglioa</taxon>
    </lineage>
</organism>
<dbReference type="PATRIC" id="fig|1423719.4.peg.1005"/>
<dbReference type="AlphaFoldDB" id="A0A0R1HS26"/>
<dbReference type="Proteomes" id="UP000051450">
    <property type="component" value="Unassembled WGS sequence"/>
</dbReference>
<name>A0A0R1HS26_9LACO</name>
<accession>A0A0R1HS26</accession>
<dbReference type="InterPro" id="IPR016181">
    <property type="entry name" value="Acyl_CoA_acyltransferase"/>
</dbReference>
<keyword evidence="2" id="KW-0012">Acyltransferase</keyword>
<keyword evidence="5" id="KW-1185">Reference proteome</keyword>
<evidence type="ECO:0000313" key="4">
    <source>
        <dbReference type="EMBL" id="KRK46026.1"/>
    </source>
</evidence>
<dbReference type="PANTHER" id="PTHR43877">
    <property type="entry name" value="AMINOALKYLPHOSPHONATE N-ACETYLTRANSFERASE-RELATED-RELATED"/>
    <property type="match status" value="1"/>
</dbReference>
<feature type="domain" description="N-acetyltransferase" evidence="3">
    <location>
        <begin position="4"/>
        <end position="175"/>
    </location>
</feature>
<dbReference type="EMBL" id="AZDI01000003">
    <property type="protein sequence ID" value="KRK46026.1"/>
    <property type="molecule type" value="Genomic_DNA"/>
</dbReference>
<proteinExistence type="predicted"/>
<dbReference type="GeneID" id="83547954"/>
<gene>
    <name evidence="4" type="ORF">FC66_GL000988</name>
</gene>
<dbReference type="InterPro" id="IPR050832">
    <property type="entry name" value="Bact_Acetyltransf"/>
</dbReference>
<dbReference type="OrthoDB" id="9796381at2"/>
<evidence type="ECO:0000313" key="5">
    <source>
        <dbReference type="Proteomes" id="UP000051450"/>
    </source>
</evidence>
<dbReference type="Gene3D" id="3.40.630.30">
    <property type="match status" value="1"/>
</dbReference>
<evidence type="ECO:0000256" key="2">
    <source>
        <dbReference type="ARBA" id="ARBA00023315"/>
    </source>
</evidence>
<dbReference type="SUPFAM" id="SSF55729">
    <property type="entry name" value="Acyl-CoA N-acyltransferases (Nat)"/>
    <property type="match status" value="1"/>
</dbReference>
<comment type="caution">
    <text evidence="4">The sequence shown here is derived from an EMBL/GenBank/DDBJ whole genome shotgun (WGS) entry which is preliminary data.</text>
</comment>
<dbReference type="Pfam" id="PF00583">
    <property type="entry name" value="Acetyltransf_1"/>
    <property type="match status" value="1"/>
</dbReference>
<dbReference type="CDD" id="cd04301">
    <property type="entry name" value="NAT_SF"/>
    <property type="match status" value="1"/>
</dbReference>
<sequence length="175" mass="19625">MTVSYLRLATPEDLPAITGIIEEAKAYLKEQGIDQWQGAYPAANHLEQDIKDELTYVLMVGDEIAGTAALWLGIDPMYLHIEGGEWINGPEARYSAIHRVAVSSKFRGQRLSEKMISGLLTIARSLGYKDVRVDTHPENKGMQHVITSNGFDYKGIIHMEDGDNSERYAYQIILK</sequence>
<dbReference type="InterPro" id="IPR000182">
    <property type="entry name" value="GNAT_dom"/>
</dbReference>
<evidence type="ECO:0000259" key="3">
    <source>
        <dbReference type="PROSITE" id="PS51186"/>
    </source>
</evidence>
<dbReference type="RefSeq" id="WP_057974048.1">
    <property type="nucleotide sequence ID" value="NZ_AZDI01000003.1"/>
</dbReference>
<dbReference type="STRING" id="1423719.FC66_GL000988"/>